<evidence type="ECO:0000256" key="5">
    <source>
        <dbReference type="SAM" id="Phobius"/>
    </source>
</evidence>
<dbReference type="InterPro" id="IPR006214">
    <property type="entry name" value="Bax_inhibitor_1-related"/>
</dbReference>
<reference evidence="6 7" key="1">
    <citation type="journal article" date="2014" name="Genome Biol. Evol.">
        <title>The secreted proteins of Achlya hypogyna and Thraustotheca clavata identify the ancestral oomycete secretome and reveal gene acquisitions by horizontal gene transfer.</title>
        <authorList>
            <person name="Misner I."/>
            <person name="Blouin N."/>
            <person name="Leonard G."/>
            <person name="Richards T.A."/>
            <person name="Lane C.E."/>
        </authorList>
    </citation>
    <scope>NUCLEOTIDE SEQUENCE [LARGE SCALE GENOMIC DNA]</scope>
    <source>
        <strain evidence="6 7">ATCC 48635</strain>
    </source>
</reference>
<feature type="transmembrane region" description="Helical" evidence="5">
    <location>
        <begin position="313"/>
        <end position="331"/>
    </location>
</feature>
<accession>A0A1V9YB39</accession>
<dbReference type="OrthoDB" id="73843at2759"/>
<feature type="transmembrane region" description="Helical" evidence="5">
    <location>
        <begin position="343"/>
        <end position="365"/>
    </location>
</feature>
<dbReference type="PANTHER" id="PTHR23291:SF50">
    <property type="entry name" value="PROTEIN LIFEGUARD 4"/>
    <property type="match status" value="1"/>
</dbReference>
<dbReference type="EMBL" id="JNBR01002408">
    <property type="protein sequence ID" value="OQR82924.1"/>
    <property type="molecule type" value="Genomic_DNA"/>
</dbReference>
<feature type="transmembrane region" description="Helical" evidence="5">
    <location>
        <begin position="245"/>
        <end position="266"/>
    </location>
</feature>
<keyword evidence="3 5" id="KW-1133">Transmembrane helix</keyword>
<dbReference type="PANTHER" id="PTHR23291">
    <property type="entry name" value="BAX INHIBITOR-RELATED"/>
    <property type="match status" value="1"/>
</dbReference>
<feature type="transmembrane region" description="Helical" evidence="5">
    <location>
        <begin position="188"/>
        <end position="208"/>
    </location>
</feature>
<feature type="transmembrane region" description="Helical" evidence="5">
    <location>
        <begin position="220"/>
        <end position="238"/>
    </location>
</feature>
<evidence type="ECO:0000256" key="1">
    <source>
        <dbReference type="ARBA" id="ARBA00004141"/>
    </source>
</evidence>
<feature type="transmembrane region" description="Helical" evidence="5">
    <location>
        <begin position="272"/>
        <end position="292"/>
    </location>
</feature>
<protein>
    <submittedName>
        <fullName evidence="6">Uncharacterized protein</fullName>
    </submittedName>
</protein>
<evidence type="ECO:0000313" key="6">
    <source>
        <dbReference type="EMBL" id="OQR82924.1"/>
    </source>
</evidence>
<keyword evidence="4 5" id="KW-0472">Membrane</keyword>
<keyword evidence="7" id="KW-1185">Reference proteome</keyword>
<dbReference type="Proteomes" id="UP000243579">
    <property type="component" value="Unassembled WGS sequence"/>
</dbReference>
<proteinExistence type="predicted"/>
<evidence type="ECO:0000313" key="7">
    <source>
        <dbReference type="Proteomes" id="UP000243579"/>
    </source>
</evidence>
<evidence type="ECO:0000256" key="2">
    <source>
        <dbReference type="ARBA" id="ARBA00022692"/>
    </source>
</evidence>
<comment type="caution">
    <text evidence="6">The sequence shown here is derived from an EMBL/GenBank/DDBJ whole genome shotgun (WGS) entry which is preliminary data.</text>
</comment>
<sequence>MMTSHLMAKEEDEEDEEVEVIDVGTMKPSAQPVSSTPPLVARASAPVAVATVDLTAPTVSLPRARSLPSPMLPITSMSSMQDDPDMVTIDVHDAPAAKRRDPLAVMAAIAGESSADRHGSRFLRALHTEATQMTPIVHNHGHADEKVEGKRRTQNALLAVTSLNEGANISSAINALPLPIQVAFRVKVLGLFTLQLLCMGLLTITLTYSDALVAFAKDGGAVAGSVVLSLLALFLLYLGKYSYPFNFGLLGLFTVVQSFAVSALGAHFETHAAVFSVVFTFFVLVFTTALSTRTRQKRTADGGSRTVLLSTPVAGMVAYALVAIVSCLIYAGQGDTFMSGPTFAISLLFSLGVIMWFAYDASCMYQIMSPDEYMQGVIFFYTDLVLLVVFLLVMGVCIAACDGGTPMACFGNCGPLVHVDDEDDDAPVPGTPGQVDAT</sequence>
<comment type="subcellular location">
    <subcellularLocation>
        <location evidence="1">Membrane</location>
        <topology evidence="1">Multi-pass membrane protein</topology>
    </subcellularLocation>
</comment>
<evidence type="ECO:0000256" key="3">
    <source>
        <dbReference type="ARBA" id="ARBA00022989"/>
    </source>
</evidence>
<name>A0A1V9YB39_ACHHY</name>
<dbReference type="AlphaFoldDB" id="A0A1V9YB39"/>
<organism evidence="6 7">
    <name type="scientific">Achlya hypogyna</name>
    <name type="common">Oomycete</name>
    <name type="synonym">Protoachlya hypogyna</name>
    <dbReference type="NCBI Taxonomy" id="1202772"/>
    <lineage>
        <taxon>Eukaryota</taxon>
        <taxon>Sar</taxon>
        <taxon>Stramenopiles</taxon>
        <taxon>Oomycota</taxon>
        <taxon>Saprolegniomycetes</taxon>
        <taxon>Saprolegniales</taxon>
        <taxon>Achlyaceae</taxon>
        <taxon>Achlya</taxon>
    </lineage>
</organism>
<keyword evidence="2 5" id="KW-0812">Transmembrane</keyword>
<feature type="transmembrane region" description="Helical" evidence="5">
    <location>
        <begin position="377"/>
        <end position="396"/>
    </location>
</feature>
<dbReference type="GO" id="GO:0016020">
    <property type="term" value="C:membrane"/>
    <property type="evidence" value="ECO:0007669"/>
    <property type="project" value="UniProtKB-SubCell"/>
</dbReference>
<evidence type="ECO:0000256" key="4">
    <source>
        <dbReference type="ARBA" id="ARBA00023136"/>
    </source>
</evidence>
<gene>
    <name evidence="6" type="ORF">ACHHYP_15324</name>
</gene>